<dbReference type="AlphaFoldDB" id="A0A926KQ10"/>
<keyword evidence="2" id="KW-0808">Transferase</keyword>
<protein>
    <submittedName>
        <fullName evidence="2">Class I SAM-dependent methyltransferase</fullName>
    </submittedName>
</protein>
<keyword evidence="3" id="KW-1185">Reference proteome</keyword>
<proteinExistence type="predicted"/>
<dbReference type="InterPro" id="IPR013216">
    <property type="entry name" value="Methyltransf_11"/>
</dbReference>
<name>A0A926KQ10_9BACL</name>
<evidence type="ECO:0000313" key="2">
    <source>
        <dbReference type="EMBL" id="MBD0381046.1"/>
    </source>
</evidence>
<feature type="domain" description="Methyltransferase type 11" evidence="1">
    <location>
        <begin position="17"/>
        <end position="108"/>
    </location>
</feature>
<dbReference type="Pfam" id="PF08241">
    <property type="entry name" value="Methyltransf_11"/>
    <property type="match status" value="1"/>
</dbReference>
<dbReference type="GO" id="GO:0008757">
    <property type="term" value="F:S-adenosylmethionine-dependent methyltransferase activity"/>
    <property type="evidence" value="ECO:0007669"/>
    <property type="project" value="InterPro"/>
</dbReference>
<reference evidence="2" key="1">
    <citation type="submission" date="2020-09" db="EMBL/GenBank/DDBJ databases">
        <title>Draft Genome Sequence of Paenibacillus sp. WST5.</title>
        <authorList>
            <person name="Bao Z."/>
        </authorList>
    </citation>
    <scope>NUCLEOTIDE SEQUENCE</scope>
    <source>
        <strain evidence="2">WST5</strain>
    </source>
</reference>
<dbReference type="PANTHER" id="PTHR42912">
    <property type="entry name" value="METHYLTRANSFERASE"/>
    <property type="match status" value="1"/>
</dbReference>
<dbReference type="PANTHER" id="PTHR42912:SF93">
    <property type="entry name" value="N6-ADENOSINE-METHYLTRANSFERASE TMT1A"/>
    <property type="match status" value="1"/>
</dbReference>
<sequence>MHDHVKSHFTFDGQAVLDFGAGTGANCGMFQPLNYLGIDPDAKRIDYARRIYPNHNFQVLENNHLPVANESIDYLLIIAVLHHISSDEISNYMKEFQRILKPNGTIVVMEPCLCKKKPLCNRFMKWYDNGEYIRNEEEYIQLFRDHNYDCKVMKRFRKCFLYNELFFSAKLNPI</sequence>
<dbReference type="SUPFAM" id="SSF53335">
    <property type="entry name" value="S-adenosyl-L-methionine-dependent methyltransferases"/>
    <property type="match status" value="1"/>
</dbReference>
<gene>
    <name evidence="2" type="ORF">ICC18_13055</name>
</gene>
<organism evidence="2 3">
    <name type="scientific">Paenibacillus sedimenti</name>
    <dbReference type="NCBI Taxonomy" id="2770274"/>
    <lineage>
        <taxon>Bacteria</taxon>
        <taxon>Bacillati</taxon>
        <taxon>Bacillota</taxon>
        <taxon>Bacilli</taxon>
        <taxon>Bacillales</taxon>
        <taxon>Paenibacillaceae</taxon>
        <taxon>Paenibacillus</taxon>
    </lineage>
</organism>
<keyword evidence="2" id="KW-0489">Methyltransferase</keyword>
<dbReference type="RefSeq" id="WP_188175311.1">
    <property type="nucleotide sequence ID" value="NZ_JACVVD010000004.1"/>
</dbReference>
<dbReference type="InterPro" id="IPR029063">
    <property type="entry name" value="SAM-dependent_MTases_sf"/>
</dbReference>
<accession>A0A926KQ10</accession>
<dbReference type="CDD" id="cd02440">
    <property type="entry name" value="AdoMet_MTases"/>
    <property type="match status" value="1"/>
</dbReference>
<dbReference type="GO" id="GO:0032259">
    <property type="term" value="P:methylation"/>
    <property type="evidence" value="ECO:0007669"/>
    <property type="project" value="UniProtKB-KW"/>
</dbReference>
<evidence type="ECO:0000313" key="3">
    <source>
        <dbReference type="Proteomes" id="UP000650466"/>
    </source>
</evidence>
<dbReference type="EMBL" id="JACVVD010000004">
    <property type="protein sequence ID" value="MBD0381046.1"/>
    <property type="molecule type" value="Genomic_DNA"/>
</dbReference>
<evidence type="ECO:0000259" key="1">
    <source>
        <dbReference type="Pfam" id="PF08241"/>
    </source>
</evidence>
<dbReference type="Proteomes" id="UP000650466">
    <property type="component" value="Unassembled WGS sequence"/>
</dbReference>
<dbReference type="InterPro" id="IPR050508">
    <property type="entry name" value="Methyltransf_Superfamily"/>
</dbReference>
<comment type="caution">
    <text evidence="2">The sequence shown here is derived from an EMBL/GenBank/DDBJ whole genome shotgun (WGS) entry which is preliminary data.</text>
</comment>
<dbReference type="Gene3D" id="3.40.50.150">
    <property type="entry name" value="Vaccinia Virus protein VP39"/>
    <property type="match status" value="1"/>
</dbReference>